<keyword evidence="2" id="KW-1185">Reference proteome</keyword>
<name>A0A447IH88_9RHOB</name>
<accession>A0A447IH88</accession>
<sequence length="268" mass="28972">MSGARAEGHAVVMLTLTARHDRQMKLAPFLDALKLAKKRLRQRREWRGLPFVGSVTATETTHGRNGWHPHFHEILLLDCLPADALALVEGLRAAWLSCLAAFGLSGADAAFQVQSAQAAGAYVAKFGAAEELALQGSKRGRNGSRGPWQLLNDARDGDAQAAAVWAEYALAFRGRRQLVWSRGLKARFGVGETSDDEAAAEVDPAPPAAEVLRAWAGAGEPWRAARRRRVALVHAAETGGDLRAAEYGLTDAERWRRLGGESLIDPPD</sequence>
<dbReference type="EMBL" id="UZWE01000004">
    <property type="protein sequence ID" value="VDS06835.1"/>
    <property type="molecule type" value="Genomic_DNA"/>
</dbReference>
<evidence type="ECO:0000313" key="2">
    <source>
        <dbReference type="Proteomes" id="UP000270743"/>
    </source>
</evidence>
<gene>
    <name evidence="1" type="ORF">PARHAE_00006</name>
</gene>
<reference evidence="1 2" key="1">
    <citation type="submission" date="2018-12" db="EMBL/GenBank/DDBJ databases">
        <authorList>
            <person name="Criscuolo A."/>
        </authorList>
    </citation>
    <scope>NUCLEOTIDE SEQUENCE [LARGE SCALE GENOMIC DNA]</scope>
    <source>
        <strain evidence="1">ACIP1116241</strain>
    </source>
</reference>
<organism evidence="1 2">
    <name type="scientific">Paracoccus haematequi</name>
    <dbReference type="NCBI Taxonomy" id="2491866"/>
    <lineage>
        <taxon>Bacteria</taxon>
        <taxon>Pseudomonadati</taxon>
        <taxon>Pseudomonadota</taxon>
        <taxon>Alphaproteobacteria</taxon>
        <taxon>Rhodobacterales</taxon>
        <taxon>Paracoccaceae</taxon>
        <taxon>Paracoccus</taxon>
    </lineage>
</organism>
<proteinExistence type="predicted"/>
<dbReference type="Proteomes" id="UP000270743">
    <property type="component" value="Unassembled WGS sequence"/>
</dbReference>
<protein>
    <submittedName>
        <fullName evidence="1">Replication protein</fullName>
    </submittedName>
</protein>
<evidence type="ECO:0000313" key="1">
    <source>
        <dbReference type="EMBL" id="VDS06835.1"/>
    </source>
</evidence>
<dbReference type="AlphaFoldDB" id="A0A447IH88"/>